<dbReference type="InterPro" id="IPR029058">
    <property type="entry name" value="AB_hydrolase_fold"/>
</dbReference>
<dbReference type="OrthoDB" id="10253869at2759"/>
<dbReference type="GeneID" id="19140158"/>
<dbReference type="Pfam" id="PF00975">
    <property type="entry name" value="Thioesterase"/>
    <property type="match status" value="1"/>
</dbReference>
<name>M2S730_COCSN</name>
<gene>
    <name evidence="2" type="ORF">COCSADRAFT_42084</name>
</gene>
<dbReference type="STRING" id="665912.M2S730"/>
<dbReference type="Gene3D" id="3.40.50.1820">
    <property type="entry name" value="alpha/beta hydrolase"/>
    <property type="match status" value="1"/>
</dbReference>
<keyword evidence="3" id="KW-1185">Reference proteome</keyword>
<organism evidence="2 3">
    <name type="scientific">Cochliobolus sativus (strain ND90Pr / ATCC 201652)</name>
    <name type="common">Common root rot and spot blotch fungus</name>
    <name type="synonym">Bipolaris sorokiniana</name>
    <dbReference type="NCBI Taxonomy" id="665912"/>
    <lineage>
        <taxon>Eukaryota</taxon>
        <taxon>Fungi</taxon>
        <taxon>Dikarya</taxon>
        <taxon>Ascomycota</taxon>
        <taxon>Pezizomycotina</taxon>
        <taxon>Dothideomycetes</taxon>
        <taxon>Pleosporomycetidae</taxon>
        <taxon>Pleosporales</taxon>
        <taxon>Pleosporineae</taxon>
        <taxon>Pleosporaceae</taxon>
        <taxon>Bipolaris</taxon>
    </lineage>
</organism>
<dbReference type="SMART" id="SM00824">
    <property type="entry name" value="PKS_TE"/>
    <property type="match status" value="1"/>
</dbReference>
<reference evidence="2 3" key="1">
    <citation type="journal article" date="2012" name="PLoS Pathog.">
        <title>Diverse lifestyles and strategies of plant pathogenesis encoded in the genomes of eighteen Dothideomycetes fungi.</title>
        <authorList>
            <person name="Ohm R.A."/>
            <person name="Feau N."/>
            <person name="Henrissat B."/>
            <person name="Schoch C.L."/>
            <person name="Horwitz B.A."/>
            <person name="Barry K.W."/>
            <person name="Condon B.J."/>
            <person name="Copeland A.C."/>
            <person name="Dhillon B."/>
            <person name="Glaser F."/>
            <person name="Hesse C.N."/>
            <person name="Kosti I."/>
            <person name="LaButti K."/>
            <person name="Lindquist E.A."/>
            <person name="Lucas S."/>
            <person name="Salamov A.A."/>
            <person name="Bradshaw R.E."/>
            <person name="Ciuffetti L."/>
            <person name="Hamelin R.C."/>
            <person name="Kema G.H.J."/>
            <person name="Lawrence C."/>
            <person name="Scott J.A."/>
            <person name="Spatafora J.W."/>
            <person name="Turgeon B.G."/>
            <person name="de Wit P.J.G.M."/>
            <person name="Zhong S."/>
            <person name="Goodwin S.B."/>
            <person name="Grigoriev I.V."/>
        </authorList>
    </citation>
    <scope>NUCLEOTIDE SEQUENCE [LARGE SCALE GENOMIC DNA]</scope>
    <source>
        <strain evidence="3">ND90Pr / ATCC 201652</strain>
    </source>
</reference>
<dbReference type="OMA" id="GNHYSIF"/>
<evidence type="ECO:0000313" key="2">
    <source>
        <dbReference type="EMBL" id="EMD58175.1"/>
    </source>
</evidence>
<dbReference type="RefSeq" id="XP_007706124.1">
    <property type="nucleotide sequence ID" value="XM_007707934.1"/>
</dbReference>
<dbReference type="InterPro" id="IPR020802">
    <property type="entry name" value="TesA-like"/>
</dbReference>
<dbReference type="KEGG" id="bsc:COCSADRAFT_42084"/>
<evidence type="ECO:0000259" key="1">
    <source>
        <dbReference type="SMART" id="SM00824"/>
    </source>
</evidence>
<dbReference type="eggNOG" id="ENOG502S3GI">
    <property type="taxonomic scope" value="Eukaryota"/>
</dbReference>
<feature type="domain" description="Thioesterase TesA-like" evidence="1">
    <location>
        <begin position="20"/>
        <end position="244"/>
    </location>
</feature>
<accession>M2S730</accession>
<dbReference type="AlphaFoldDB" id="M2S730"/>
<dbReference type="EMBL" id="KB445676">
    <property type="protein sequence ID" value="EMD58175.1"/>
    <property type="molecule type" value="Genomic_DNA"/>
</dbReference>
<dbReference type="SUPFAM" id="SSF53474">
    <property type="entry name" value="alpha/beta-Hydrolases"/>
    <property type="match status" value="1"/>
</dbReference>
<dbReference type="InterPro" id="IPR001031">
    <property type="entry name" value="Thioesterase"/>
</dbReference>
<reference evidence="3" key="2">
    <citation type="journal article" date="2013" name="PLoS Genet.">
        <title>Comparative genome structure, secondary metabolite, and effector coding capacity across Cochliobolus pathogens.</title>
        <authorList>
            <person name="Condon B.J."/>
            <person name="Leng Y."/>
            <person name="Wu D."/>
            <person name="Bushley K.E."/>
            <person name="Ohm R.A."/>
            <person name="Otillar R."/>
            <person name="Martin J."/>
            <person name="Schackwitz W."/>
            <person name="Grimwood J."/>
            <person name="MohdZainudin N."/>
            <person name="Xue C."/>
            <person name="Wang R."/>
            <person name="Manning V.A."/>
            <person name="Dhillon B."/>
            <person name="Tu Z.J."/>
            <person name="Steffenson B.J."/>
            <person name="Salamov A."/>
            <person name="Sun H."/>
            <person name="Lowry S."/>
            <person name="LaButti K."/>
            <person name="Han J."/>
            <person name="Copeland A."/>
            <person name="Lindquist E."/>
            <person name="Barry K."/>
            <person name="Schmutz J."/>
            <person name="Baker S.E."/>
            <person name="Ciuffetti L.M."/>
            <person name="Grigoriev I.V."/>
            <person name="Zhong S."/>
            <person name="Turgeon B.G."/>
        </authorList>
    </citation>
    <scope>NUCLEOTIDE SEQUENCE [LARGE SCALE GENOMIC DNA]</scope>
    <source>
        <strain evidence="3">ND90Pr / ATCC 201652</strain>
    </source>
</reference>
<protein>
    <recommendedName>
        <fullName evidence="1">Thioesterase TesA-like domain-containing protein</fullName>
    </recommendedName>
</protein>
<proteinExistence type="predicted"/>
<evidence type="ECO:0000313" key="3">
    <source>
        <dbReference type="Proteomes" id="UP000016934"/>
    </source>
</evidence>
<sequence>MTKLLRIQRGPSGTPPLVLVHGGGGTLYEYFSLHSMNRDVWGMPYPGYGIDQKSTSSLSEMAKTYIMMLRNTISSGDIILGGWSSGGCFALEIAYALKNDHNIRVLGLVFIDSVYPEFRPDSSETETYFVNFTESSQGETRKRVQKSMDEINFKLSRWRGPDWSQSVVDEQGELQHTSDSVIPLLAILIRAIEETSPNLKTCRSGPKGWLLGWDEYNKNFFYQVISVQGNHFTLFEDKNVVQVTKALRKACWTIERQ</sequence>
<dbReference type="Proteomes" id="UP000016934">
    <property type="component" value="Unassembled WGS sequence"/>
</dbReference>
<dbReference type="HOGENOM" id="CLU_066049_0_0_1"/>